<dbReference type="SUPFAM" id="SSF47616">
    <property type="entry name" value="GST C-terminal domain-like"/>
    <property type="match status" value="1"/>
</dbReference>
<evidence type="ECO:0000313" key="3">
    <source>
        <dbReference type="EMBL" id="PWQ93548.1"/>
    </source>
</evidence>
<dbReference type="CDD" id="cd03196">
    <property type="entry name" value="GST_C_5"/>
    <property type="match status" value="1"/>
</dbReference>
<dbReference type="GO" id="GO:0016740">
    <property type="term" value="F:transferase activity"/>
    <property type="evidence" value="ECO:0007669"/>
    <property type="project" value="UniProtKB-KW"/>
</dbReference>
<dbReference type="PROSITE" id="PS50405">
    <property type="entry name" value="GST_CTER"/>
    <property type="match status" value="1"/>
</dbReference>
<dbReference type="InterPro" id="IPR036282">
    <property type="entry name" value="Glutathione-S-Trfase_C_sf"/>
</dbReference>
<keyword evidence="4" id="KW-1185">Reference proteome</keyword>
<dbReference type="RefSeq" id="WP_109825447.1">
    <property type="nucleotide sequence ID" value="NZ_QGKL01000042.1"/>
</dbReference>
<dbReference type="InterPro" id="IPR050983">
    <property type="entry name" value="GST_Omega/HSP26"/>
</dbReference>
<dbReference type="EMBL" id="QGKL01000042">
    <property type="protein sequence ID" value="PWQ93548.1"/>
    <property type="molecule type" value="Genomic_DNA"/>
</dbReference>
<dbReference type="OrthoDB" id="9813092at2"/>
<feature type="domain" description="GST N-terminal" evidence="1">
    <location>
        <begin position="15"/>
        <end position="105"/>
    </location>
</feature>
<dbReference type="InterPro" id="IPR036249">
    <property type="entry name" value="Thioredoxin-like_sf"/>
</dbReference>
<dbReference type="Pfam" id="PF13410">
    <property type="entry name" value="GST_C_2"/>
    <property type="match status" value="1"/>
</dbReference>
<dbReference type="PANTHER" id="PTHR43968">
    <property type="match status" value="1"/>
</dbReference>
<proteinExistence type="predicted"/>
<organism evidence="3 4">
    <name type="scientific">Leucothrix arctica</name>
    <dbReference type="NCBI Taxonomy" id="1481894"/>
    <lineage>
        <taxon>Bacteria</taxon>
        <taxon>Pseudomonadati</taxon>
        <taxon>Pseudomonadota</taxon>
        <taxon>Gammaproteobacteria</taxon>
        <taxon>Thiotrichales</taxon>
        <taxon>Thiotrichaceae</taxon>
        <taxon>Leucothrix</taxon>
    </lineage>
</organism>
<dbReference type="Gene3D" id="1.20.1050.10">
    <property type="match status" value="1"/>
</dbReference>
<reference evidence="3 4" key="1">
    <citation type="submission" date="2018-05" db="EMBL/GenBank/DDBJ databases">
        <title>Leucothrix arctica sp. nov., isolated from Arctic seawater.</title>
        <authorList>
            <person name="Choi A."/>
            <person name="Baek K."/>
        </authorList>
    </citation>
    <scope>NUCLEOTIDE SEQUENCE [LARGE SCALE GENOMIC DNA]</scope>
    <source>
        <strain evidence="3 4">IMCC9719</strain>
    </source>
</reference>
<gene>
    <name evidence="3" type="ORF">DKT75_18185</name>
</gene>
<dbReference type="GO" id="GO:0005737">
    <property type="term" value="C:cytoplasm"/>
    <property type="evidence" value="ECO:0007669"/>
    <property type="project" value="TreeGrafter"/>
</dbReference>
<evidence type="ECO:0000259" key="2">
    <source>
        <dbReference type="PROSITE" id="PS50405"/>
    </source>
</evidence>
<sequence length="240" mass="27572">MSLTTSEVSGKSPSTLPLLYSLQNCPYAMRARLAILLAKQTVQIRAVTMKEKPTEMLLLSPKATVPVLVIENTEATADDDVQQLTIVDESLDIMLWALNQNDPDNLLYSDDPKALPEMLKIIQENDDEFKPSLEKYKRAKRFHGDDLEECRVECEPFVQALEQRLAKHEFFMGATPSLLDYALLPFIRQFSRVNKPVFTSGNYTHLQHWLANHLQGRLFQRSMVPYPLWLDEREVCLFGE</sequence>
<dbReference type="SUPFAM" id="SSF52833">
    <property type="entry name" value="Thioredoxin-like"/>
    <property type="match status" value="1"/>
</dbReference>
<keyword evidence="3" id="KW-0808">Transferase</keyword>
<dbReference type="PROSITE" id="PS50404">
    <property type="entry name" value="GST_NTER"/>
    <property type="match status" value="1"/>
</dbReference>
<dbReference type="InterPro" id="IPR004045">
    <property type="entry name" value="Glutathione_S-Trfase_N"/>
</dbReference>
<evidence type="ECO:0000313" key="4">
    <source>
        <dbReference type="Proteomes" id="UP000245506"/>
    </source>
</evidence>
<dbReference type="InterPro" id="IPR040079">
    <property type="entry name" value="Glutathione_S-Trfase"/>
</dbReference>
<evidence type="ECO:0000259" key="1">
    <source>
        <dbReference type="PROSITE" id="PS50404"/>
    </source>
</evidence>
<dbReference type="Proteomes" id="UP000245506">
    <property type="component" value="Unassembled WGS sequence"/>
</dbReference>
<dbReference type="AlphaFoldDB" id="A0A317C4P1"/>
<dbReference type="InterPro" id="IPR010987">
    <property type="entry name" value="Glutathione-S-Trfase_C-like"/>
</dbReference>
<dbReference type="Gene3D" id="3.40.30.10">
    <property type="entry name" value="Glutaredoxin"/>
    <property type="match status" value="1"/>
</dbReference>
<comment type="caution">
    <text evidence="3">The sequence shown here is derived from an EMBL/GenBank/DDBJ whole genome shotgun (WGS) entry which is preliminary data.</text>
</comment>
<dbReference type="Pfam" id="PF13417">
    <property type="entry name" value="GST_N_3"/>
    <property type="match status" value="1"/>
</dbReference>
<name>A0A317C4P1_9GAMM</name>
<dbReference type="PANTHER" id="PTHR43968:SF6">
    <property type="entry name" value="GLUTATHIONE S-TRANSFERASE OMEGA"/>
    <property type="match status" value="1"/>
</dbReference>
<feature type="domain" description="GST C-terminal" evidence="2">
    <location>
        <begin position="111"/>
        <end position="238"/>
    </location>
</feature>
<accession>A0A317C4P1</accession>
<protein>
    <submittedName>
        <fullName evidence="3">Glutathione S-transferase</fullName>
    </submittedName>
</protein>
<dbReference type="SFLD" id="SFLDS00019">
    <property type="entry name" value="Glutathione_Transferase_(cytos"/>
    <property type="match status" value="1"/>
</dbReference>